<dbReference type="AlphaFoldDB" id="A0A090YMJ1"/>
<comment type="caution">
    <text evidence="2">The sequence shown here is derived from an EMBL/GenBank/DDBJ whole genome shotgun (WGS) entry which is preliminary data.</text>
</comment>
<dbReference type="RefSeq" id="WP_042978990.1">
    <property type="nucleotide sequence ID" value="NZ_JMQC01000008.1"/>
</dbReference>
<proteinExistence type="predicted"/>
<sequence length="72" mass="8697">MELNEIENQDSLLLANTIFGLMSSFYHAAFFERQVRWDYTMSRRQTEMWYYEEWVFARMGKRPQLLPPAALA</sequence>
<evidence type="ECO:0000313" key="2">
    <source>
        <dbReference type="EMBL" id="KFM99456.1"/>
    </source>
</evidence>
<dbReference type="Proteomes" id="UP000029389">
    <property type="component" value="Unassembled WGS sequence"/>
</dbReference>
<feature type="transmembrane region" description="Helical" evidence="1">
    <location>
        <begin position="12"/>
        <end position="31"/>
    </location>
</feature>
<dbReference type="EMBL" id="JMQC01000008">
    <property type="protein sequence ID" value="KFM99456.1"/>
    <property type="molecule type" value="Genomic_DNA"/>
</dbReference>
<protein>
    <submittedName>
        <fullName evidence="2">Uncharacterized protein</fullName>
    </submittedName>
</protein>
<gene>
    <name evidence="2" type="ORF">DJ93_306</name>
</gene>
<dbReference type="PATRIC" id="fig|1405.8.peg.478"/>
<accession>A0A090YMJ1</accession>
<evidence type="ECO:0000256" key="1">
    <source>
        <dbReference type="SAM" id="Phobius"/>
    </source>
</evidence>
<keyword evidence="1" id="KW-1133">Transmembrane helix</keyword>
<evidence type="ECO:0000313" key="3">
    <source>
        <dbReference type="Proteomes" id="UP000029389"/>
    </source>
</evidence>
<organism evidence="2 3">
    <name type="scientific">Bacillus clarus</name>
    <dbReference type="NCBI Taxonomy" id="2338372"/>
    <lineage>
        <taxon>Bacteria</taxon>
        <taxon>Bacillati</taxon>
        <taxon>Bacillota</taxon>
        <taxon>Bacilli</taxon>
        <taxon>Bacillales</taxon>
        <taxon>Bacillaceae</taxon>
        <taxon>Bacillus</taxon>
        <taxon>Bacillus cereus group</taxon>
    </lineage>
</organism>
<name>A0A090YMJ1_9BACI</name>
<reference evidence="2 3" key="1">
    <citation type="submission" date="2014-04" db="EMBL/GenBank/DDBJ databases">
        <authorList>
            <person name="Bishop-Lilly K.A."/>
            <person name="Broomall S.M."/>
            <person name="Chain P.S."/>
            <person name="Chertkov O."/>
            <person name="Coyne S.R."/>
            <person name="Daligault H.E."/>
            <person name="Davenport K.W."/>
            <person name="Erkkila T."/>
            <person name="Frey K.G."/>
            <person name="Gibbons H.S."/>
            <person name="Gu W."/>
            <person name="Jaissle J."/>
            <person name="Johnson S.L."/>
            <person name="Koroleva G.I."/>
            <person name="Ladner J.T."/>
            <person name="Lo C.-C."/>
            <person name="Minogue T.D."/>
            <person name="Munk C."/>
            <person name="Palacios G.F."/>
            <person name="Redden C.L."/>
            <person name="Rosenzweig C.N."/>
            <person name="Scholz M.B."/>
            <person name="Teshima H."/>
            <person name="Xu Y."/>
        </authorList>
    </citation>
    <scope>NUCLEOTIDE SEQUENCE [LARGE SCALE GENOMIC DNA]</scope>
    <source>
        <strain evidence="2 3">BHP</strain>
    </source>
</reference>
<keyword evidence="1" id="KW-0812">Transmembrane</keyword>
<keyword evidence="1" id="KW-0472">Membrane</keyword>